<feature type="compositionally biased region" description="Basic residues" evidence="1">
    <location>
        <begin position="197"/>
        <end position="208"/>
    </location>
</feature>
<feature type="chain" id="PRO_5008141121" evidence="2">
    <location>
        <begin position="23"/>
        <end position="628"/>
    </location>
</feature>
<evidence type="ECO:0000313" key="4">
    <source>
        <dbReference type="Proteomes" id="UP000075920"/>
    </source>
</evidence>
<name>A0A182WAE7_9DIPT</name>
<dbReference type="VEuPathDB" id="VectorBase:AMIN007325"/>
<dbReference type="AlphaFoldDB" id="A0A182WAE7"/>
<dbReference type="Proteomes" id="UP000075920">
    <property type="component" value="Unassembled WGS sequence"/>
</dbReference>
<dbReference type="EnsemblMetazoa" id="AMIN007325-RA">
    <property type="protein sequence ID" value="AMIN007325-PA"/>
    <property type="gene ID" value="AMIN007325"/>
</dbReference>
<proteinExistence type="predicted"/>
<keyword evidence="2" id="KW-0732">Signal</keyword>
<feature type="compositionally biased region" description="Polar residues" evidence="1">
    <location>
        <begin position="170"/>
        <end position="188"/>
    </location>
</feature>
<sequence>MNLRYQEMFCIIFLLCTSITLGEDFDFVPEANDDVETGVHCLSTEKTIQLSVSLRSKSWKHVPTDLKQRTIIKLAEYFSIPEIACGEMPASESEEIVRNLKTHLAELRDIMDIDIGWWSTKKTPLSNKKMVRPKREAEFDEEYDYDYDDEDDQGETTETPHARRHHHGSSEYSTKSAHSSPTHATNKHTNSDGHVSEKHHHHQQKQQHHANDGKVMGHGRGGTSEHRKSPVMVSVTSPTTTATSPKRKHSHGLYDQVKERSAKKQAAALGHNHLPERNVKPVTEPSIGGGSFTPPDLRESVSQLESTISKTIANNEQLKKDEETLLARKSKHKRIDIERIVETELLLPEIERLQDEVFRDDYVIEDVVRGPKFYDYSTQPQLDGAGKFIPLEPQVDAGKQLTSTDTSVNRSTLKLTTVKPVSVTVSKSTTASPVTTTSRSVPSLTTLGSSSTRASERTTQSSLTSTVPMQYKSETAQSFLTTNLPHPAITPVVSSIDADEDEPSRSDVTTTIGTISMTSLIPNPHHKPVPLVTSSMLARNEEQPATKASPTAVLTTTPFSRAKMVPTDSMDLSSATTTIPVTAVSITTAITTTTNITEGTTNPAESSASATNTRSTNIVAFVPLVKVS</sequence>
<feature type="compositionally biased region" description="Low complexity" evidence="1">
    <location>
        <begin position="230"/>
        <end position="244"/>
    </location>
</feature>
<feature type="signal peptide" evidence="2">
    <location>
        <begin position="1"/>
        <end position="22"/>
    </location>
</feature>
<feature type="compositionally biased region" description="Acidic residues" evidence="1">
    <location>
        <begin position="141"/>
        <end position="155"/>
    </location>
</feature>
<feature type="compositionally biased region" description="Low complexity" evidence="1">
    <location>
        <begin position="425"/>
        <end position="446"/>
    </location>
</feature>
<evidence type="ECO:0000256" key="1">
    <source>
        <dbReference type="SAM" id="MobiDB-lite"/>
    </source>
</evidence>
<protein>
    <submittedName>
        <fullName evidence="3">Uncharacterized protein</fullName>
    </submittedName>
</protein>
<evidence type="ECO:0000256" key="2">
    <source>
        <dbReference type="SAM" id="SignalP"/>
    </source>
</evidence>
<reference evidence="3" key="2">
    <citation type="submission" date="2020-05" db="UniProtKB">
        <authorList>
            <consortium name="EnsemblMetazoa"/>
        </authorList>
    </citation>
    <scope>IDENTIFICATION</scope>
    <source>
        <strain evidence="3">MINIMUS1</strain>
    </source>
</reference>
<organism evidence="3 4">
    <name type="scientific">Anopheles minimus</name>
    <dbReference type="NCBI Taxonomy" id="112268"/>
    <lineage>
        <taxon>Eukaryota</taxon>
        <taxon>Metazoa</taxon>
        <taxon>Ecdysozoa</taxon>
        <taxon>Arthropoda</taxon>
        <taxon>Hexapoda</taxon>
        <taxon>Insecta</taxon>
        <taxon>Pterygota</taxon>
        <taxon>Neoptera</taxon>
        <taxon>Endopterygota</taxon>
        <taxon>Diptera</taxon>
        <taxon>Nematocera</taxon>
        <taxon>Culicoidea</taxon>
        <taxon>Culicidae</taxon>
        <taxon>Anophelinae</taxon>
        <taxon>Anopheles</taxon>
    </lineage>
</organism>
<feature type="region of interest" description="Disordered" evidence="1">
    <location>
        <begin position="141"/>
        <end position="254"/>
    </location>
</feature>
<keyword evidence="4" id="KW-1185">Reference proteome</keyword>
<accession>A0A182WAE7</accession>
<feature type="region of interest" description="Disordered" evidence="1">
    <location>
        <begin position="425"/>
        <end position="465"/>
    </location>
</feature>
<reference evidence="4" key="1">
    <citation type="submission" date="2013-03" db="EMBL/GenBank/DDBJ databases">
        <title>The Genome Sequence of Anopheles minimus MINIMUS1.</title>
        <authorList>
            <consortium name="The Broad Institute Genomics Platform"/>
            <person name="Neafsey D.E."/>
            <person name="Walton C."/>
            <person name="Walker B."/>
            <person name="Young S.K."/>
            <person name="Zeng Q."/>
            <person name="Gargeya S."/>
            <person name="Fitzgerald M."/>
            <person name="Haas B."/>
            <person name="Abouelleil A."/>
            <person name="Allen A.W."/>
            <person name="Alvarado L."/>
            <person name="Arachchi H.M."/>
            <person name="Berlin A.M."/>
            <person name="Chapman S.B."/>
            <person name="Gainer-Dewar J."/>
            <person name="Goldberg J."/>
            <person name="Griggs A."/>
            <person name="Gujja S."/>
            <person name="Hansen M."/>
            <person name="Howarth C."/>
            <person name="Imamovic A."/>
            <person name="Ireland A."/>
            <person name="Larimer J."/>
            <person name="McCowan C."/>
            <person name="Murphy C."/>
            <person name="Pearson M."/>
            <person name="Poon T.W."/>
            <person name="Priest M."/>
            <person name="Roberts A."/>
            <person name="Saif S."/>
            <person name="Shea T."/>
            <person name="Sisk P."/>
            <person name="Sykes S."/>
            <person name="Wortman J."/>
            <person name="Nusbaum C."/>
            <person name="Birren B."/>
        </authorList>
    </citation>
    <scope>NUCLEOTIDE SEQUENCE [LARGE SCALE GENOMIC DNA]</scope>
    <source>
        <strain evidence="4">MINIMUS1</strain>
    </source>
</reference>
<evidence type="ECO:0000313" key="3">
    <source>
        <dbReference type="EnsemblMetazoa" id="AMIN007325-PA"/>
    </source>
</evidence>
<dbReference type="STRING" id="112268.A0A182WAE7"/>
<feature type="compositionally biased region" description="Polar residues" evidence="1">
    <location>
        <begin position="447"/>
        <end position="465"/>
    </location>
</feature>